<comment type="catalytic activity">
    <reaction evidence="11 12">
        <text>(2R)-2,3-dihydroxy-3-methylbutanoate + NADP(+) = (2S)-2-acetolactate + NADPH + H(+)</text>
        <dbReference type="Rhea" id="RHEA:22068"/>
        <dbReference type="ChEBI" id="CHEBI:15378"/>
        <dbReference type="ChEBI" id="CHEBI:49072"/>
        <dbReference type="ChEBI" id="CHEBI:57783"/>
        <dbReference type="ChEBI" id="CHEBI:58349"/>
        <dbReference type="ChEBI" id="CHEBI:58476"/>
        <dbReference type="EC" id="1.1.1.86"/>
    </reaction>
</comment>
<organism evidence="16 17">
    <name type="scientific">Sphingomonas piscis</name>
    <dbReference type="NCBI Taxonomy" id="2714943"/>
    <lineage>
        <taxon>Bacteria</taxon>
        <taxon>Pseudomonadati</taxon>
        <taxon>Pseudomonadota</taxon>
        <taxon>Alphaproteobacteria</taxon>
        <taxon>Sphingomonadales</taxon>
        <taxon>Sphingomonadaceae</taxon>
        <taxon>Sphingomonas</taxon>
    </lineage>
</organism>
<evidence type="ECO:0000256" key="3">
    <source>
        <dbReference type="ARBA" id="ARBA00004885"/>
    </source>
</evidence>
<dbReference type="KEGG" id="spii:G7077_04795"/>
<comment type="similarity">
    <text evidence="4 12 13">Belongs to the ketol-acid reductoisomerase family.</text>
</comment>
<feature type="domain" description="KARI N-terminal Rossmann" evidence="14">
    <location>
        <begin position="2"/>
        <end position="182"/>
    </location>
</feature>
<dbReference type="Gene3D" id="3.40.50.720">
    <property type="entry name" value="NAD(P)-binding Rossmann-like Domain"/>
    <property type="match status" value="1"/>
</dbReference>
<dbReference type="SUPFAM" id="SSF51735">
    <property type="entry name" value="NAD(P)-binding Rossmann-fold domains"/>
    <property type="match status" value="1"/>
</dbReference>
<feature type="binding site" evidence="12">
    <location>
        <begin position="25"/>
        <end position="28"/>
    </location>
    <ligand>
        <name>NADP(+)</name>
        <dbReference type="ChEBI" id="CHEBI:58349"/>
    </ligand>
</feature>
<accession>A0A6G7YNK4</accession>
<reference evidence="16 17" key="1">
    <citation type="submission" date="2020-03" db="EMBL/GenBank/DDBJ databases">
        <title>Sphingomonas sp. nov., isolated from fish.</title>
        <authorList>
            <person name="Hyun D.-W."/>
            <person name="Bae J.-W."/>
        </authorList>
    </citation>
    <scope>NUCLEOTIDE SEQUENCE [LARGE SCALE GENOMIC DNA]</scope>
    <source>
        <strain evidence="16 17">HDW15B</strain>
    </source>
</reference>
<evidence type="ECO:0000256" key="12">
    <source>
        <dbReference type="HAMAP-Rule" id="MF_00435"/>
    </source>
</evidence>
<keyword evidence="17" id="KW-1185">Reference proteome</keyword>
<dbReference type="NCBIfam" id="NF009940">
    <property type="entry name" value="PRK13403.1"/>
    <property type="match status" value="1"/>
</dbReference>
<dbReference type="PIRSF" id="PIRSF000116">
    <property type="entry name" value="IlvC_gammaproteo"/>
    <property type="match status" value="1"/>
</dbReference>
<dbReference type="Gene3D" id="6.10.240.10">
    <property type="match status" value="1"/>
</dbReference>
<evidence type="ECO:0000313" key="17">
    <source>
        <dbReference type="Proteomes" id="UP000503222"/>
    </source>
</evidence>
<dbReference type="PANTHER" id="PTHR21371">
    <property type="entry name" value="KETOL-ACID REDUCTOISOMERASE, MITOCHONDRIAL"/>
    <property type="match status" value="1"/>
</dbReference>
<evidence type="ECO:0000256" key="11">
    <source>
        <dbReference type="ARBA" id="ARBA00049021"/>
    </source>
</evidence>
<evidence type="ECO:0000256" key="1">
    <source>
        <dbReference type="ARBA" id="ARBA00002172"/>
    </source>
</evidence>
<evidence type="ECO:0000256" key="13">
    <source>
        <dbReference type="PROSITE-ProRule" id="PRU01198"/>
    </source>
</evidence>
<keyword evidence="10 12" id="KW-0100">Branched-chain amino acid biosynthesis</keyword>
<dbReference type="SUPFAM" id="SSF48179">
    <property type="entry name" value="6-phosphogluconate dehydrogenase C-terminal domain-like"/>
    <property type="match status" value="1"/>
</dbReference>
<feature type="binding site" evidence="12 13">
    <location>
        <position position="227"/>
    </location>
    <ligand>
        <name>Mg(2+)</name>
        <dbReference type="ChEBI" id="CHEBI:18420"/>
        <label>2</label>
    </ligand>
</feature>
<evidence type="ECO:0000256" key="7">
    <source>
        <dbReference type="ARBA" id="ARBA00022842"/>
    </source>
</evidence>
<dbReference type="PROSITE" id="PS51850">
    <property type="entry name" value="KARI_N"/>
    <property type="match status" value="1"/>
</dbReference>
<keyword evidence="8 12" id="KW-0521">NADP</keyword>
<feature type="active site" evidence="12">
    <location>
        <position position="108"/>
    </location>
</feature>
<proteinExistence type="inferred from homology"/>
<comment type="cofactor">
    <cofactor evidence="12">
        <name>Mg(2+)</name>
        <dbReference type="ChEBI" id="CHEBI:18420"/>
    </cofactor>
    <text evidence="12">Binds 2 magnesium ions per subunit.</text>
</comment>
<dbReference type="InterPro" id="IPR013023">
    <property type="entry name" value="KARI"/>
</dbReference>
<comment type="function">
    <text evidence="1 12">Involved in the biosynthesis of branched-chain amino acids (BCAA). Catalyzes an alkyl-migration followed by a ketol-acid reduction of (S)-2-acetolactate (S2AL) to yield (R)-2,3-dihydroxy-isovalerate. In the isomerase reaction, S2AL is rearranged via a Mg-dependent methyl migration to produce 3-hydroxy-3-methyl-2-ketobutyrate (HMKB). In the reductase reaction, this 2-ketoacid undergoes a metal-dependent reduction by NADPH to yield (R)-2,3-dihydroxy-isovalerate.</text>
</comment>
<evidence type="ECO:0000256" key="9">
    <source>
        <dbReference type="ARBA" id="ARBA00023002"/>
    </source>
</evidence>
<name>A0A6G7YNK4_9SPHN</name>
<dbReference type="NCBIfam" id="TIGR00465">
    <property type="entry name" value="ilvC"/>
    <property type="match status" value="1"/>
</dbReference>
<dbReference type="Pfam" id="PF01450">
    <property type="entry name" value="KARI_C"/>
    <property type="match status" value="1"/>
</dbReference>
<keyword evidence="16" id="KW-0413">Isomerase</keyword>
<dbReference type="UniPathway" id="UPA00049">
    <property type="reaction ID" value="UER00060"/>
</dbReference>
<dbReference type="UniPathway" id="UPA00047">
    <property type="reaction ID" value="UER00056"/>
</dbReference>
<sequence>MEKIYTGSDADLNVLKGGTVAVVGYGSQGRAHAMNMRDSGLDVIVGARSGGPAERKAKADGFNVVSIEDAVKQASLVSLLTPDLAHKQVYAEQIAPNLRAGGTLVVAHGFSVLYGEIAPRADIDVVLVAPKGPGDLVRREFEIGRGVPALFAVHQDSTGNARARALAYADAIGGTVGGVIETTFREETETDLFGEQAVLCGGATELVTAGFETLVTAGYKPEVAYFECLHELKLIVDLLYEGGIAKMHAFISDTAKYGDLVSGPRVVNDETRARMQEVLEDIQNGTFARNWIDENASGRKQYDAMMQADLDQPIEKVGARLRHNMAWLNTAPKTEAA</sequence>
<evidence type="ECO:0000259" key="15">
    <source>
        <dbReference type="PROSITE" id="PS51851"/>
    </source>
</evidence>
<comment type="catalytic activity">
    <reaction evidence="12">
        <text>(2R,3R)-2,3-dihydroxy-3-methylpentanoate + NADP(+) = (S)-2-ethyl-2-hydroxy-3-oxobutanoate + NADPH + H(+)</text>
        <dbReference type="Rhea" id="RHEA:13493"/>
        <dbReference type="ChEBI" id="CHEBI:15378"/>
        <dbReference type="ChEBI" id="CHEBI:49256"/>
        <dbReference type="ChEBI" id="CHEBI:49258"/>
        <dbReference type="ChEBI" id="CHEBI:57783"/>
        <dbReference type="ChEBI" id="CHEBI:58349"/>
        <dbReference type="EC" id="1.1.1.86"/>
    </reaction>
</comment>
<dbReference type="InterPro" id="IPR008927">
    <property type="entry name" value="6-PGluconate_DH-like_C_sf"/>
</dbReference>
<dbReference type="FunFam" id="3.40.50.720:FF:000023">
    <property type="entry name" value="Ketol-acid reductoisomerase (NADP(+))"/>
    <property type="match status" value="1"/>
</dbReference>
<comment type="pathway">
    <text evidence="2 12">Amino-acid biosynthesis; L-valine biosynthesis; L-valine from pyruvate: step 2/4.</text>
</comment>
<evidence type="ECO:0000259" key="14">
    <source>
        <dbReference type="PROSITE" id="PS51850"/>
    </source>
</evidence>
<gene>
    <name evidence="12 16" type="primary">ilvC</name>
    <name evidence="16" type="ORF">G7077_04795</name>
</gene>
<keyword evidence="6 12" id="KW-0479">Metal-binding</keyword>
<evidence type="ECO:0000256" key="4">
    <source>
        <dbReference type="ARBA" id="ARBA00010318"/>
    </source>
</evidence>
<dbReference type="GO" id="GO:0016853">
    <property type="term" value="F:isomerase activity"/>
    <property type="evidence" value="ECO:0007669"/>
    <property type="project" value="UniProtKB-KW"/>
</dbReference>
<dbReference type="PANTHER" id="PTHR21371:SF1">
    <property type="entry name" value="KETOL-ACID REDUCTOISOMERASE, MITOCHONDRIAL"/>
    <property type="match status" value="1"/>
</dbReference>
<keyword evidence="9 12" id="KW-0560">Oxidoreductase</keyword>
<feature type="binding site" evidence="12 13">
    <location>
        <position position="195"/>
    </location>
    <ligand>
        <name>Mg(2+)</name>
        <dbReference type="ChEBI" id="CHEBI:18420"/>
        <label>1</label>
    </ligand>
</feature>
<dbReference type="GO" id="GO:0050661">
    <property type="term" value="F:NADP binding"/>
    <property type="evidence" value="ECO:0007669"/>
    <property type="project" value="InterPro"/>
</dbReference>
<dbReference type="Proteomes" id="UP000503222">
    <property type="component" value="Chromosome"/>
</dbReference>
<evidence type="ECO:0000256" key="10">
    <source>
        <dbReference type="ARBA" id="ARBA00023304"/>
    </source>
</evidence>
<protein>
    <recommendedName>
        <fullName evidence="12">Ketol-acid reductoisomerase (NADP(+))</fullName>
        <shortName evidence="12">KARI</shortName>
        <ecNumber evidence="12">1.1.1.86</ecNumber>
    </recommendedName>
    <alternativeName>
        <fullName evidence="12">Acetohydroxy-acid isomeroreductase</fullName>
        <shortName evidence="12">AHIR</shortName>
    </alternativeName>
    <alternativeName>
        <fullName evidence="12">Alpha-keto-beta-hydroxylacyl reductoisomerase</fullName>
    </alternativeName>
</protein>
<dbReference type="NCBIfam" id="NF004017">
    <property type="entry name" value="PRK05479.1"/>
    <property type="match status" value="1"/>
</dbReference>
<feature type="binding site" evidence="12">
    <location>
        <position position="134"/>
    </location>
    <ligand>
        <name>NADP(+)</name>
        <dbReference type="ChEBI" id="CHEBI:58349"/>
    </ligand>
</feature>
<dbReference type="HAMAP" id="MF_00435">
    <property type="entry name" value="IlvC"/>
    <property type="match status" value="1"/>
</dbReference>
<feature type="binding site" evidence="12 13">
    <location>
        <position position="252"/>
    </location>
    <ligand>
        <name>substrate</name>
    </ligand>
</feature>
<feature type="binding site" evidence="12">
    <location>
        <position position="48"/>
    </location>
    <ligand>
        <name>NADP(+)</name>
        <dbReference type="ChEBI" id="CHEBI:58349"/>
    </ligand>
</feature>
<evidence type="ECO:0000256" key="6">
    <source>
        <dbReference type="ARBA" id="ARBA00022723"/>
    </source>
</evidence>
<comment type="pathway">
    <text evidence="3 12">Amino-acid biosynthesis; L-isoleucine biosynthesis; L-isoleucine from 2-oxobutanoate: step 2/4.</text>
</comment>
<dbReference type="AlphaFoldDB" id="A0A6G7YNK4"/>
<dbReference type="Pfam" id="PF07991">
    <property type="entry name" value="KARI_N"/>
    <property type="match status" value="1"/>
</dbReference>
<feature type="binding site" evidence="12 13">
    <location>
        <position position="191"/>
    </location>
    <ligand>
        <name>Mg(2+)</name>
        <dbReference type="ChEBI" id="CHEBI:18420"/>
        <label>1</label>
    </ligand>
</feature>
<dbReference type="GO" id="GO:0009099">
    <property type="term" value="P:L-valine biosynthetic process"/>
    <property type="evidence" value="ECO:0007669"/>
    <property type="project" value="UniProtKB-UniRule"/>
</dbReference>
<dbReference type="PROSITE" id="PS51851">
    <property type="entry name" value="KARI_C"/>
    <property type="match status" value="1"/>
</dbReference>
<dbReference type="GO" id="GO:0009097">
    <property type="term" value="P:isoleucine biosynthetic process"/>
    <property type="evidence" value="ECO:0007669"/>
    <property type="project" value="UniProtKB-UniRule"/>
</dbReference>
<feature type="domain" description="KARI C-terminal knotted" evidence="15">
    <location>
        <begin position="183"/>
        <end position="328"/>
    </location>
</feature>
<comment type="caution">
    <text evidence="12">Lacks conserved residue(s) required for the propagation of feature annotation.</text>
</comment>
<evidence type="ECO:0000313" key="16">
    <source>
        <dbReference type="EMBL" id="QIK78319.1"/>
    </source>
</evidence>
<dbReference type="GO" id="GO:0000287">
    <property type="term" value="F:magnesium ion binding"/>
    <property type="evidence" value="ECO:0007669"/>
    <property type="project" value="UniProtKB-UniRule"/>
</dbReference>
<dbReference type="InterPro" id="IPR000506">
    <property type="entry name" value="KARI_C"/>
</dbReference>
<dbReference type="InterPro" id="IPR014359">
    <property type="entry name" value="KARI_prok"/>
</dbReference>
<feature type="binding site" evidence="12 13">
    <location>
        <position position="191"/>
    </location>
    <ligand>
        <name>Mg(2+)</name>
        <dbReference type="ChEBI" id="CHEBI:18420"/>
        <label>2</label>
    </ligand>
</feature>
<keyword evidence="5 12" id="KW-0028">Amino-acid biosynthesis</keyword>
<dbReference type="GO" id="GO:0004455">
    <property type="term" value="F:ketol-acid reductoisomerase activity"/>
    <property type="evidence" value="ECO:0007669"/>
    <property type="project" value="UniProtKB-UniRule"/>
</dbReference>
<dbReference type="InterPro" id="IPR036291">
    <property type="entry name" value="NAD(P)-bd_dom_sf"/>
</dbReference>
<dbReference type="EMBL" id="CP049869">
    <property type="protein sequence ID" value="QIK78319.1"/>
    <property type="molecule type" value="Genomic_DNA"/>
</dbReference>
<evidence type="ECO:0000256" key="2">
    <source>
        <dbReference type="ARBA" id="ARBA00004864"/>
    </source>
</evidence>
<dbReference type="InterPro" id="IPR013116">
    <property type="entry name" value="KARI_N"/>
</dbReference>
<keyword evidence="7 12" id="KW-0460">Magnesium</keyword>
<dbReference type="EC" id="1.1.1.86" evidence="12"/>
<dbReference type="RefSeq" id="WP_166410712.1">
    <property type="nucleotide sequence ID" value="NZ_CP049869.1"/>
</dbReference>
<evidence type="ECO:0000256" key="8">
    <source>
        <dbReference type="ARBA" id="ARBA00022857"/>
    </source>
</evidence>
<evidence type="ECO:0000256" key="5">
    <source>
        <dbReference type="ARBA" id="ARBA00022605"/>
    </source>
</evidence>
<feature type="binding site" evidence="12 13">
    <location>
        <position position="231"/>
    </location>
    <ligand>
        <name>Mg(2+)</name>
        <dbReference type="ChEBI" id="CHEBI:18420"/>
        <label>2</label>
    </ligand>
</feature>